<comment type="similarity">
    <text evidence="1">Belongs to the SCO1/2 family.</text>
</comment>
<dbReference type="CDD" id="cd02968">
    <property type="entry name" value="SCO"/>
    <property type="match status" value="1"/>
</dbReference>
<reference evidence="6 7" key="1">
    <citation type="journal article" date="2013" name="Genome Announc.">
        <title>Draft genome sequence of the moderately halophilic gammaproteobacterium Halomonas anticariensis FP35.</title>
        <authorList>
            <person name="Tahrioui A."/>
            <person name="Quesada E."/>
            <person name="Llamas I."/>
        </authorList>
    </citation>
    <scope>NUCLEOTIDE SEQUENCE [LARGE SCALE GENOMIC DNA]</scope>
    <source>
        <strain evidence="7">DSM 16096 / CECT 5854 / LMG 22089 / FP35</strain>
    </source>
</reference>
<dbReference type="EMBL" id="ASTJ01000044">
    <property type="protein sequence ID" value="EPC00022.1"/>
    <property type="molecule type" value="Genomic_DNA"/>
</dbReference>
<evidence type="ECO:0000259" key="5">
    <source>
        <dbReference type="PROSITE" id="PS51352"/>
    </source>
</evidence>
<accession>S2KCX6</accession>
<dbReference type="RefSeq" id="WP_016418959.1">
    <property type="nucleotide sequence ID" value="NZ_AUAB01000019.1"/>
</dbReference>
<dbReference type="InterPro" id="IPR013766">
    <property type="entry name" value="Thioredoxin_domain"/>
</dbReference>
<dbReference type="eggNOG" id="COG1999">
    <property type="taxonomic scope" value="Bacteria"/>
</dbReference>
<feature type="binding site" evidence="3">
    <location>
        <position position="161"/>
    </location>
    <ligand>
        <name>Cu cation</name>
        <dbReference type="ChEBI" id="CHEBI:23378"/>
    </ligand>
</feature>
<comment type="caution">
    <text evidence="6">The sequence shown here is derived from an EMBL/GenBank/DDBJ whole genome shotgun (WGS) entry which is preliminary data.</text>
</comment>
<dbReference type="Gene3D" id="3.40.30.10">
    <property type="entry name" value="Glutaredoxin"/>
    <property type="match status" value="1"/>
</dbReference>
<keyword evidence="7" id="KW-1185">Reference proteome</keyword>
<dbReference type="OrthoDB" id="9790194at2"/>
<protein>
    <recommendedName>
        <fullName evidence="5">Thioredoxin domain-containing protein</fullName>
    </recommendedName>
</protein>
<keyword evidence="4" id="KW-1015">Disulfide bond</keyword>
<dbReference type="InterPro" id="IPR036249">
    <property type="entry name" value="Thioredoxin-like_sf"/>
</dbReference>
<name>S2KCX6_LITA3</name>
<evidence type="ECO:0000313" key="6">
    <source>
        <dbReference type="EMBL" id="EPC00022.1"/>
    </source>
</evidence>
<dbReference type="InterPro" id="IPR003782">
    <property type="entry name" value="SCO1/SenC"/>
</dbReference>
<dbReference type="PATRIC" id="fig|1121939.11.peg.4459"/>
<dbReference type="STRING" id="1121939.L861_07610"/>
<gene>
    <name evidence="6" type="ORF">L861_07610</name>
</gene>
<dbReference type="PANTHER" id="PTHR12151:SF25">
    <property type="entry name" value="LINALOOL DEHYDRATASE_ISOMERASE DOMAIN-CONTAINING PROTEIN"/>
    <property type="match status" value="1"/>
</dbReference>
<dbReference type="GO" id="GO:0046872">
    <property type="term" value="F:metal ion binding"/>
    <property type="evidence" value="ECO:0007669"/>
    <property type="project" value="UniProtKB-KW"/>
</dbReference>
<feature type="disulfide bond" description="Redox-active" evidence="4">
    <location>
        <begin position="70"/>
        <end position="74"/>
    </location>
</feature>
<dbReference type="Proteomes" id="UP000014463">
    <property type="component" value="Unassembled WGS sequence"/>
</dbReference>
<keyword evidence="2 3" id="KW-0186">Copper</keyword>
<proteinExistence type="inferred from homology"/>
<evidence type="ECO:0000256" key="4">
    <source>
        <dbReference type="PIRSR" id="PIRSR603782-2"/>
    </source>
</evidence>
<feature type="binding site" evidence="3">
    <location>
        <position position="74"/>
    </location>
    <ligand>
        <name>Cu cation</name>
        <dbReference type="ChEBI" id="CHEBI:23378"/>
    </ligand>
</feature>
<dbReference type="SUPFAM" id="SSF52833">
    <property type="entry name" value="Thioredoxin-like"/>
    <property type="match status" value="1"/>
</dbReference>
<feature type="domain" description="Thioredoxin" evidence="5">
    <location>
        <begin position="32"/>
        <end position="196"/>
    </location>
</feature>
<evidence type="ECO:0000256" key="1">
    <source>
        <dbReference type="ARBA" id="ARBA00010996"/>
    </source>
</evidence>
<sequence>MKRQKLWMGLGAAFLVVVTMAVWAFQQHRASSSDEPVGGEVALPSTQGDFSLAQLEDDQLAVLFFGYTHCPDVCPMTLTVVRQALQRLDSDLAARVVPVLVTVDPERDTLERLEEYVGYFGESFIGARGSQAQLEDIAERYGIFWRKVEMEDSEMEYTVDHSSSLYLVDREGRIRQRVLYSPNPHGLIAALEEELGASG</sequence>
<dbReference type="PROSITE" id="PS51352">
    <property type="entry name" value="THIOREDOXIN_2"/>
    <property type="match status" value="1"/>
</dbReference>
<dbReference type="Pfam" id="PF02630">
    <property type="entry name" value="SCO1-SenC"/>
    <property type="match status" value="1"/>
</dbReference>
<evidence type="ECO:0000313" key="7">
    <source>
        <dbReference type="Proteomes" id="UP000014463"/>
    </source>
</evidence>
<organism evidence="6 7">
    <name type="scientific">Litchfieldella anticariensis (strain DSM 16096 / CECT 5854 / CIP 108499 / LMG 22089 / FP35)</name>
    <name type="common">Halomonas anticariensis</name>
    <dbReference type="NCBI Taxonomy" id="1121939"/>
    <lineage>
        <taxon>Bacteria</taxon>
        <taxon>Pseudomonadati</taxon>
        <taxon>Pseudomonadota</taxon>
        <taxon>Gammaproteobacteria</taxon>
        <taxon>Oceanospirillales</taxon>
        <taxon>Halomonadaceae</taxon>
        <taxon>Litchfieldella</taxon>
    </lineage>
</organism>
<evidence type="ECO:0000256" key="2">
    <source>
        <dbReference type="ARBA" id="ARBA00023008"/>
    </source>
</evidence>
<keyword evidence="3" id="KW-0479">Metal-binding</keyword>
<dbReference type="PANTHER" id="PTHR12151">
    <property type="entry name" value="ELECTRON TRANSPORT PROTIN SCO1/SENC FAMILY MEMBER"/>
    <property type="match status" value="1"/>
</dbReference>
<dbReference type="AlphaFoldDB" id="S2KCX6"/>
<feature type="binding site" evidence="3">
    <location>
        <position position="70"/>
    </location>
    <ligand>
        <name>Cu cation</name>
        <dbReference type="ChEBI" id="CHEBI:23378"/>
    </ligand>
</feature>
<evidence type="ECO:0000256" key="3">
    <source>
        <dbReference type="PIRSR" id="PIRSR603782-1"/>
    </source>
</evidence>